<comment type="catalytic activity">
    <reaction evidence="7 8">
        <text>an N-acyl-L-alpha-aminoacyl-tRNA + H2O = an N-acyl-L-amino acid + a tRNA + H(+)</text>
        <dbReference type="Rhea" id="RHEA:54448"/>
        <dbReference type="Rhea" id="RHEA-COMP:10123"/>
        <dbReference type="Rhea" id="RHEA-COMP:13883"/>
        <dbReference type="ChEBI" id="CHEBI:15377"/>
        <dbReference type="ChEBI" id="CHEBI:15378"/>
        <dbReference type="ChEBI" id="CHEBI:59874"/>
        <dbReference type="ChEBI" id="CHEBI:78442"/>
        <dbReference type="ChEBI" id="CHEBI:138191"/>
        <dbReference type="EC" id="3.1.1.29"/>
    </reaction>
</comment>
<dbReference type="GO" id="GO:0000049">
    <property type="term" value="F:tRNA binding"/>
    <property type="evidence" value="ECO:0007669"/>
    <property type="project" value="UniProtKB-UniRule"/>
</dbReference>
<dbReference type="eggNOG" id="COG0193">
    <property type="taxonomic scope" value="Bacteria"/>
</dbReference>
<comment type="caution">
    <text evidence="11">The sequence shown here is derived from an EMBL/GenBank/DDBJ whole genome shotgun (WGS) entry which is preliminary data.</text>
</comment>
<dbReference type="PANTHER" id="PTHR17224">
    <property type="entry name" value="PEPTIDYL-TRNA HYDROLASE"/>
    <property type="match status" value="1"/>
</dbReference>
<dbReference type="EMBL" id="AWXZ01000039">
    <property type="protein sequence ID" value="ESR23178.1"/>
    <property type="molecule type" value="Genomic_DNA"/>
</dbReference>
<evidence type="ECO:0000256" key="2">
    <source>
        <dbReference type="ARBA" id="ARBA00022555"/>
    </source>
</evidence>
<feature type="binding site" evidence="7">
    <location>
        <position position="64"/>
    </location>
    <ligand>
        <name>tRNA</name>
        <dbReference type="ChEBI" id="CHEBI:17843"/>
    </ligand>
</feature>
<feature type="binding site" evidence="7">
    <location>
        <position position="112"/>
    </location>
    <ligand>
        <name>tRNA</name>
        <dbReference type="ChEBI" id="CHEBI:17843"/>
    </ligand>
</feature>
<evidence type="ECO:0000256" key="10">
    <source>
        <dbReference type="SAM" id="MobiDB-lite"/>
    </source>
</evidence>
<organism evidence="11 12">
    <name type="scientific">Lutibaculum baratangense AMV1</name>
    <dbReference type="NCBI Taxonomy" id="631454"/>
    <lineage>
        <taxon>Bacteria</taxon>
        <taxon>Pseudomonadati</taxon>
        <taxon>Pseudomonadota</taxon>
        <taxon>Alphaproteobacteria</taxon>
        <taxon>Hyphomicrobiales</taxon>
        <taxon>Tepidamorphaceae</taxon>
        <taxon>Lutibaculum</taxon>
    </lineage>
</organism>
<feature type="binding site" evidence="7">
    <location>
        <position position="14"/>
    </location>
    <ligand>
        <name>tRNA</name>
        <dbReference type="ChEBI" id="CHEBI:17843"/>
    </ligand>
</feature>
<feature type="region of interest" description="Disordered" evidence="10">
    <location>
        <begin position="176"/>
        <end position="236"/>
    </location>
</feature>
<evidence type="ECO:0000256" key="1">
    <source>
        <dbReference type="ARBA" id="ARBA00013260"/>
    </source>
</evidence>
<dbReference type="EC" id="3.1.1.29" evidence="1 7"/>
<feature type="active site" description="Proton acceptor" evidence="7">
    <location>
        <position position="19"/>
    </location>
</feature>
<dbReference type="InterPro" id="IPR036416">
    <property type="entry name" value="Pept_tRNA_hydro_sf"/>
</dbReference>
<feature type="binding site" evidence="7">
    <location>
        <position position="66"/>
    </location>
    <ligand>
        <name>tRNA</name>
        <dbReference type="ChEBI" id="CHEBI:17843"/>
    </ligand>
</feature>
<protein>
    <recommendedName>
        <fullName evidence="6 7">Peptidyl-tRNA hydrolase</fullName>
        <shortName evidence="7">Pth</shortName>
        <ecNumber evidence="1 7">3.1.1.29</ecNumber>
    </recommendedName>
</protein>
<dbReference type="GO" id="GO:0005737">
    <property type="term" value="C:cytoplasm"/>
    <property type="evidence" value="ECO:0007669"/>
    <property type="project" value="UniProtKB-SubCell"/>
</dbReference>
<proteinExistence type="inferred from homology"/>
<dbReference type="RefSeq" id="WP_023433365.1">
    <property type="nucleotide sequence ID" value="NZ_AWXZ01000039.1"/>
</dbReference>
<dbReference type="PATRIC" id="fig|631454.5.peg.3206"/>
<dbReference type="PANTHER" id="PTHR17224:SF1">
    <property type="entry name" value="PEPTIDYL-TRNA HYDROLASE"/>
    <property type="match status" value="1"/>
</dbReference>
<comment type="subunit">
    <text evidence="7">Monomer.</text>
</comment>
<evidence type="ECO:0000256" key="8">
    <source>
        <dbReference type="RuleBase" id="RU000673"/>
    </source>
</evidence>
<sequence>MVLFVGLGNPGPRYEGNRHNIGFMAVDAMAERHRFPPWRRRFQGEATEGHVAGIKVTLLKPMTYMNESGQSVGEAMRWLKLQPDEVVVFHDELDLAPGKLRTKTGGGAAGHNGLRSITSHIGADFRRVRLGIGHPGVKELVHAHVLSDFAKEERKAWLEPMLEAVSDAAGLLAKGDDPGFMNKVASKTKPAKDKPQKEPSAPEFTPTPPRASVGPSEPAPNPFAEALRKLTGGRRD</sequence>
<dbReference type="NCBIfam" id="TIGR00447">
    <property type="entry name" value="pth"/>
    <property type="match status" value="1"/>
</dbReference>
<gene>
    <name evidence="7" type="primary">pth</name>
    <name evidence="11" type="ORF">N177_3246</name>
</gene>
<evidence type="ECO:0000256" key="5">
    <source>
        <dbReference type="ARBA" id="ARBA00038063"/>
    </source>
</evidence>
<comment type="similarity">
    <text evidence="5 7 9">Belongs to the PTH family.</text>
</comment>
<keyword evidence="2 7" id="KW-0820">tRNA-binding</keyword>
<dbReference type="AlphaFoldDB" id="V4T9H9"/>
<dbReference type="Pfam" id="PF01195">
    <property type="entry name" value="Pept_tRNA_hydro"/>
    <property type="match status" value="1"/>
</dbReference>
<dbReference type="Proteomes" id="UP000017819">
    <property type="component" value="Unassembled WGS sequence"/>
</dbReference>
<dbReference type="SUPFAM" id="SSF53178">
    <property type="entry name" value="Peptidyl-tRNA hydrolase-like"/>
    <property type="match status" value="1"/>
</dbReference>
<evidence type="ECO:0000256" key="3">
    <source>
        <dbReference type="ARBA" id="ARBA00022801"/>
    </source>
</evidence>
<evidence type="ECO:0000256" key="7">
    <source>
        <dbReference type="HAMAP-Rule" id="MF_00083"/>
    </source>
</evidence>
<dbReference type="InterPro" id="IPR001328">
    <property type="entry name" value="Pept_tRNA_hydro"/>
</dbReference>
<dbReference type="Gene3D" id="3.40.50.1470">
    <property type="entry name" value="Peptidyl-tRNA hydrolase"/>
    <property type="match status" value="1"/>
</dbReference>
<evidence type="ECO:0000313" key="12">
    <source>
        <dbReference type="Proteomes" id="UP000017819"/>
    </source>
</evidence>
<evidence type="ECO:0000256" key="9">
    <source>
        <dbReference type="RuleBase" id="RU004320"/>
    </source>
</evidence>
<evidence type="ECO:0000256" key="4">
    <source>
        <dbReference type="ARBA" id="ARBA00022884"/>
    </source>
</evidence>
<dbReference type="OrthoDB" id="9800507at2"/>
<feature type="site" description="Discriminates between blocked and unblocked aminoacyl-tRNA" evidence="7">
    <location>
        <position position="9"/>
    </location>
</feature>
<evidence type="ECO:0000256" key="6">
    <source>
        <dbReference type="ARBA" id="ARBA00050038"/>
    </source>
</evidence>
<dbReference type="GO" id="GO:0004045">
    <property type="term" value="F:peptidyl-tRNA hydrolase activity"/>
    <property type="evidence" value="ECO:0007669"/>
    <property type="project" value="UniProtKB-UniRule"/>
</dbReference>
<comment type="function">
    <text evidence="7">Hydrolyzes ribosome-free peptidyl-tRNAs (with 1 or more amino acids incorporated), which drop off the ribosome during protein synthesis, or as a result of ribosome stalling.</text>
</comment>
<comment type="function">
    <text evidence="7">Catalyzes the release of premature peptidyl moieties from peptidyl-tRNA molecules trapped in stalled 50S ribosomal subunits, and thus maintains levels of free tRNAs and 50S ribosomes.</text>
</comment>
<dbReference type="GO" id="GO:0006515">
    <property type="term" value="P:protein quality control for misfolded or incompletely synthesized proteins"/>
    <property type="evidence" value="ECO:0007669"/>
    <property type="project" value="UniProtKB-UniRule"/>
</dbReference>
<dbReference type="GO" id="GO:0072344">
    <property type="term" value="P:rescue of stalled ribosome"/>
    <property type="evidence" value="ECO:0007669"/>
    <property type="project" value="UniProtKB-UniRule"/>
</dbReference>
<keyword evidence="4 7" id="KW-0694">RNA-binding</keyword>
<comment type="subcellular location">
    <subcellularLocation>
        <location evidence="7">Cytoplasm</location>
    </subcellularLocation>
</comment>
<dbReference type="FunFam" id="3.40.50.1470:FF:000001">
    <property type="entry name" value="Peptidyl-tRNA hydrolase"/>
    <property type="match status" value="1"/>
</dbReference>
<keyword evidence="7" id="KW-0963">Cytoplasm</keyword>
<dbReference type="PROSITE" id="PS01195">
    <property type="entry name" value="PEPT_TRNA_HYDROL_1"/>
    <property type="match status" value="1"/>
</dbReference>
<dbReference type="InterPro" id="IPR018171">
    <property type="entry name" value="Pept_tRNA_hydro_CS"/>
</dbReference>
<accession>V4T9H9</accession>
<dbReference type="HAMAP" id="MF_00083">
    <property type="entry name" value="Pept_tRNA_hydro_bact"/>
    <property type="match status" value="1"/>
</dbReference>
<evidence type="ECO:0000313" key="11">
    <source>
        <dbReference type="EMBL" id="ESR23178.1"/>
    </source>
</evidence>
<feature type="site" description="Stabilizes the basic form of H active site to accept a proton" evidence="7">
    <location>
        <position position="91"/>
    </location>
</feature>
<dbReference type="CDD" id="cd00462">
    <property type="entry name" value="PTH"/>
    <property type="match status" value="1"/>
</dbReference>
<dbReference type="PROSITE" id="PS01196">
    <property type="entry name" value="PEPT_TRNA_HYDROL_2"/>
    <property type="match status" value="1"/>
</dbReference>
<keyword evidence="3 7" id="KW-0378">Hydrolase</keyword>
<reference evidence="11 12" key="1">
    <citation type="journal article" date="2014" name="Genome Announc.">
        <title>Draft Genome Sequence of Lutibaculum baratangense Strain AMV1T, Isolated from a Mud Volcano in Andamans, India.</title>
        <authorList>
            <person name="Singh A."/>
            <person name="Sreenivas A."/>
            <person name="Sathyanarayana Reddy G."/>
            <person name="Pinnaka A.K."/>
            <person name="Shivaji S."/>
        </authorList>
    </citation>
    <scope>NUCLEOTIDE SEQUENCE [LARGE SCALE GENOMIC DNA]</scope>
    <source>
        <strain evidence="11 12">AMV1</strain>
    </source>
</reference>
<name>V4T9H9_9HYPH</name>
<keyword evidence="12" id="KW-1185">Reference proteome</keyword>
<dbReference type="STRING" id="631454.N177_3246"/>